<dbReference type="EMBL" id="PCWQ01000012">
    <property type="protein sequence ID" value="PIR06576.1"/>
    <property type="molecule type" value="Genomic_DNA"/>
</dbReference>
<organism evidence="1 2">
    <name type="scientific">Candidatus Komeilibacteria bacterium CG11_big_fil_rev_8_21_14_0_20_36_20</name>
    <dbReference type="NCBI Taxonomy" id="1974477"/>
    <lineage>
        <taxon>Bacteria</taxon>
        <taxon>Candidatus Komeiliibacteriota</taxon>
    </lineage>
</organism>
<gene>
    <name evidence="1" type="ORF">COV55_03565</name>
</gene>
<dbReference type="Gene3D" id="1.20.58.1000">
    <property type="entry name" value="Metal-sensitive repressor, helix protomer"/>
    <property type="match status" value="1"/>
</dbReference>
<evidence type="ECO:0000313" key="1">
    <source>
        <dbReference type="EMBL" id="PIR06576.1"/>
    </source>
</evidence>
<dbReference type="GO" id="GO:0045892">
    <property type="term" value="P:negative regulation of DNA-templated transcription"/>
    <property type="evidence" value="ECO:0007669"/>
    <property type="project" value="UniProtKB-ARBA"/>
</dbReference>
<dbReference type="Proteomes" id="UP000230564">
    <property type="component" value="Unassembled WGS sequence"/>
</dbReference>
<accession>A0A2H0NER6</accession>
<dbReference type="GO" id="GO:0003677">
    <property type="term" value="F:DNA binding"/>
    <property type="evidence" value="ECO:0007669"/>
    <property type="project" value="InterPro"/>
</dbReference>
<comment type="caution">
    <text evidence="1">The sequence shown here is derived from an EMBL/GenBank/DDBJ whole genome shotgun (WGS) entry which is preliminary data.</text>
</comment>
<reference evidence="1 2" key="1">
    <citation type="submission" date="2017-09" db="EMBL/GenBank/DDBJ databases">
        <title>Depth-based differentiation of microbial function through sediment-hosted aquifers and enrichment of novel symbionts in the deep terrestrial subsurface.</title>
        <authorList>
            <person name="Probst A.J."/>
            <person name="Ladd B."/>
            <person name="Jarett J.K."/>
            <person name="Geller-Mcgrath D.E."/>
            <person name="Sieber C.M."/>
            <person name="Emerson J.B."/>
            <person name="Anantharaman K."/>
            <person name="Thomas B.C."/>
            <person name="Malmstrom R."/>
            <person name="Stieglmeier M."/>
            <person name="Klingl A."/>
            <person name="Woyke T."/>
            <person name="Ryan C.M."/>
            <person name="Banfield J.F."/>
        </authorList>
    </citation>
    <scope>NUCLEOTIDE SEQUENCE [LARGE SCALE GENOMIC DNA]</scope>
    <source>
        <strain evidence="1">CG11_big_fil_rev_8_21_14_0_20_36_20</strain>
    </source>
</reference>
<proteinExistence type="predicted"/>
<evidence type="ECO:0008006" key="3">
    <source>
        <dbReference type="Google" id="ProtNLM"/>
    </source>
</evidence>
<dbReference type="InterPro" id="IPR003735">
    <property type="entry name" value="Metal_Tscrpt_repr"/>
</dbReference>
<evidence type="ECO:0000313" key="2">
    <source>
        <dbReference type="Proteomes" id="UP000230564"/>
    </source>
</evidence>
<dbReference type="InterPro" id="IPR038390">
    <property type="entry name" value="Metal_Tscrpt_repr_sf"/>
</dbReference>
<sequence>MNQKICHQGKIISQLHRIEGQIRAIEKMYQNQRDVEEIVRVVLAARASLDSVCQLLVTDKIQGCYGQKSALKKQELLKLIKILFKIT</sequence>
<dbReference type="Pfam" id="PF02583">
    <property type="entry name" value="Trns_repr_metal"/>
    <property type="match status" value="1"/>
</dbReference>
<dbReference type="AlphaFoldDB" id="A0A2H0NER6"/>
<protein>
    <recommendedName>
        <fullName evidence="3">Cytoplasmic protein</fullName>
    </recommendedName>
</protein>
<name>A0A2H0NER6_9BACT</name>
<dbReference type="GO" id="GO:0046872">
    <property type="term" value="F:metal ion binding"/>
    <property type="evidence" value="ECO:0007669"/>
    <property type="project" value="InterPro"/>
</dbReference>